<keyword evidence="6" id="KW-1185">Reference proteome</keyword>
<evidence type="ECO:0000313" key="5">
    <source>
        <dbReference type="EMBL" id="KAG2484771.1"/>
    </source>
</evidence>
<comment type="pathway">
    <text evidence="1">Protein modification; protein ubiquitination.</text>
</comment>
<dbReference type="Pfam" id="PF00651">
    <property type="entry name" value="BTB"/>
    <property type="match status" value="1"/>
</dbReference>
<dbReference type="Gene3D" id="2.120.10.30">
    <property type="entry name" value="TolB, C-terminal domain"/>
    <property type="match status" value="1"/>
</dbReference>
<dbReference type="InterPro" id="IPR000210">
    <property type="entry name" value="BTB/POZ_dom"/>
</dbReference>
<evidence type="ECO:0000256" key="1">
    <source>
        <dbReference type="ARBA" id="ARBA00004906"/>
    </source>
</evidence>
<dbReference type="Gene3D" id="3.30.710.10">
    <property type="entry name" value="Potassium Channel Kv1.1, Chain A"/>
    <property type="match status" value="1"/>
</dbReference>
<proteinExistence type="predicted"/>
<protein>
    <recommendedName>
        <fullName evidence="4">BTB domain-containing protein</fullName>
    </recommendedName>
</protein>
<sequence>MRLDADNVVTLATGHKTEHGTADGEGGAARLNGLSALAADGRGAIYLLDNSNTAVLKVAVTVKDSSSSGGDRGAISVAVSTLPGGAHPRGHWKSLAYQPATGSLFAFSQTTAYVLMQDGSGKAPIACGPSAPGMFNSVLGTVVDDSGTVYVLDNGSLHSLDAWGQPSKAVHSIPGNDSTSHLAYLPGTGTGTGRGGVVARLQSTLPYSFAPSGSSLLLVKLDTLATRQQSFSRACDPGAELGSSCAASQLGSLLRQPSSGQATLMVTAGGEAFVAHRSVLCAGSEYFARMLEGGFAEGSGAGPVDLADADPTIFQTLLGYFYTGRLDVPDALLRPTCELAGRLLLPPELQGWLQGRLLGRATPGTAIDDLVWADRHGMSQLAAQLKERIVRHRALVGALSGTKAALQRLSEHSPGLLAELCQRLLGP</sequence>
<dbReference type="PROSITE" id="PS50097">
    <property type="entry name" value="BTB"/>
    <property type="match status" value="1"/>
</dbReference>
<dbReference type="AlphaFoldDB" id="A0A835XJ67"/>
<organism evidence="5 6">
    <name type="scientific">Edaphochlamys debaryana</name>
    <dbReference type="NCBI Taxonomy" id="47281"/>
    <lineage>
        <taxon>Eukaryota</taxon>
        <taxon>Viridiplantae</taxon>
        <taxon>Chlorophyta</taxon>
        <taxon>core chlorophytes</taxon>
        <taxon>Chlorophyceae</taxon>
        <taxon>CS clade</taxon>
        <taxon>Chlamydomonadales</taxon>
        <taxon>Chlamydomonadales incertae sedis</taxon>
        <taxon>Edaphochlamys</taxon>
    </lineage>
</organism>
<dbReference type="InterPro" id="IPR011333">
    <property type="entry name" value="SKP1/BTB/POZ_sf"/>
</dbReference>
<dbReference type="CDD" id="cd18186">
    <property type="entry name" value="BTB_POZ_ZBTB_KLHL-like"/>
    <property type="match status" value="1"/>
</dbReference>
<name>A0A835XJ67_9CHLO</name>
<dbReference type="GO" id="GO:0005737">
    <property type="term" value="C:cytoplasm"/>
    <property type="evidence" value="ECO:0007669"/>
    <property type="project" value="TreeGrafter"/>
</dbReference>
<dbReference type="SMART" id="SM00225">
    <property type="entry name" value="BTB"/>
    <property type="match status" value="1"/>
</dbReference>
<dbReference type="OrthoDB" id="550906at2759"/>
<keyword evidence="3" id="KW-0040">ANK repeat</keyword>
<dbReference type="EMBL" id="JAEHOE010000142">
    <property type="protein sequence ID" value="KAG2484771.1"/>
    <property type="molecule type" value="Genomic_DNA"/>
</dbReference>
<accession>A0A835XJ67</accession>
<dbReference type="InterPro" id="IPR044515">
    <property type="entry name" value="ABTB1"/>
</dbReference>
<dbReference type="GO" id="GO:0000151">
    <property type="term" value="C:ubiquitin ligase complex"/>
    <property type="evidence" value="ECO:0007669"/>
    <property type="project" value="TreeGrafter"/>
</dbReference>
<dbReference type="PANTHER" id="PTHR46231:SF1">
    <property type="entry name" value="ANKYRIN REPEAT AND BTB_POZ DOMAIN-CONTAINING PROTEIN 1"/>
    <property type="match status" value="1"/>
</dbReference>
<dbReference type="SUPFAM" id="SSF54695">
    <property type="entry name" value="POZ domain"/>
    <property type="match status" value="1"/>
</dbReference>
<gene>
    <name evidence="5" type="ORF">HYH03_016425</name>
</gene>
<keyword evidence="2" id="KW-0677">Repeat</keyword>
<evidence type="ECO:0000259" key="4">
    <source>
        <dbReference type="PROSITE" id="PS50097"/>
    </source>
</evidence>
<evidence type="ECO:0000256" key="2">
    <source>
        <dbReference type="ARBA" id="ARBA00022737"/>
    </source>
</evidence>
<feature type="domain" description="BTB" evidence="4">
    <location>
        <begin position="260"/>
        <end position="330"/>
    </location>
</feature>
<dbReference type="InterPro" id="IPR011042">
    <property type="entry name" value="6-blade_b-propeller_TolB-like"/>
</dbReference>
<evidence type="ECO:0000256" key="3">
    <source>
        <dbReference type="ARBA" id="ARBA00023043"/>
    </source>
</evidence>
<dbReference type="PANTHER" id="PTHR46231">
    <property type="entry name" value="ANKYRIN REPEAT AND BTB/POZ DOMAIN-CONTAINING PROTEIN 1"/>
    <property type="match status" value="1"/>
</dbReference>
<dbReference type="Proteomes" id="UP000612055">
    <property type="component" value="Unassembled WGS sequence"/>
</dbReference>
<comment type="caution">
    <text evidence="5">The sequence shown here is derived from an EMBL/GenBank/DDBJ whole genome shotgun (WGS) entry which is preliminary data.</text>
</comment>
<evidence type="ECO:0000313" key="6">
    <source>
        <dbReference type="Proteomes" id="UP000612055"/>
    </source>
</evidence>
<reference evidence="5" key="1">
    <citation type="journal article" date="2020" name="bioRxiv">
        <title>Comparative genomics of Chlamydomonas.</title>
        <authorList>
            <person name="Craig R.J."/>
            <person name="Hasan A.R."/>
            <person name="Ness R.W."/>
            <person name="Keightley P.D."/>
        </authorList>
    </citation>
    <scope>NUCLEOTIDE SEQUENCE</scope>
    <source>
        <strain evidence="5">CCAP 11/70</strain>
    </source>
</reference>